<reference evidence="3" key="1">
    <citation type="submission" date="2025-08" db="UniProtKB">
        <authorList>
            <consortium name="RefSeq"/>
        </authorList>
    </citation>
    <scope>IDENTIFICATION</scope>
</reference>
<dbReference type="GeneID" id="107033846"/>
<feature type="region of interest" description="Disordered" evidence="1">
    <location>
        <begin position="120"/>
        <end position="147"/>
    </location>
</feature>
<dbReference type="Proteomes" id="UP001652581">
    <property type="component" value="Chromosome 7"/>
</dbReference>
<evidence type="ECO:0000313" key="2">
    <source>
        <dbReference type="Proteomes" id="UP001652581"/>
    </source>
</evidence>
<proteinExistence type="predicted"/>
<protein>
    <submittedName>
        <fullName evidence="3">UBAP1-MVB12-associated (UMA)-domain containing protein 1 isoform X5</fullName>
    </submittedName>
</protein>
<sequence length="147" mass="16762">MFHFFRKPPEPKKPSVPETEADGFVLLGDTAHEQRVAAKGKTSDVEGNQPLEGLSISCEKTNKRTKKNACRRLADLLRARRKVMLLGWRRERVKSMLSRMSVEGLLGKYELSGQLKERWEKQEAQAGGNTEGKRKKRKGEQILKQNS</sequence>
<gene>
    <name evidence="3" type="primary">UMAD1</name>
</gene>
<dbReference type="RefSeq" id="XP_072821046.1">
    <property type="nucleotide sequence ID" value="XM_072964945.1"/>
</dbReference>
<dbReference type="InterPro" id="IPR053292">
    <property type="entry name" value="UBAP1-MVB12_assoc_domain"/>
</dbReference>
<feature type="region of interest" description="Disordered" evidence="1">
    <location>
        <begin position="1"/>
        <end position="21"/>
    </location>
</feature>
<evidence type="ECO:0000256" key="1">
    <source>
        <dbReference type="SAM" id="MobiDB-lite"/>
    </source>
</evidence>
<organism evidence="2 3">
    <name type="scientific">Vicugna pacos</name>
    <name type="common">Alpaca</name>
    <name type="synonym">Lama pacos</name>
    <dbReference type="NCBI Taxonomy" id="30538"/>
    <lineage>
        <taxon>Eukaryota</taxon>
        <taxon>Metazoa</taxon>
        <taxon>Chordata</taxon>
        <taxon>Craniata</taxon>
        <taxon>Vertebrata</taxon>
        <taxon>Euteleostomi</taxon>
        <taxon>Mammalia</taxon>
        <taxon>Eutheria</taxon>
        <taxon>Laurasiatheria</taxon>
        <taxon>Artiodactyla</taxon>
        <taxon>Tylopoda</taxon>
        <taxon>Camelidae</taxon>
        <taxon>Vicugna</taxon>
    </lineage>
</organism>
<keyword evidence="2" id="KW-1185">Reference proteome</keyword>
<evidence type="ECO:0000313" key="3">
    <source>
        <dbReference type="RefSeq" id="XP_072821046.1"/>
    </source>
</evidence>
<dbReference type="PANTHER" id="PTHR36291:SF1">
    <property type="entry name" value="UBAP1-MVB12-ASSOCIATED (UMA)-DOMAIN CONTAINING PROTEIN 1"/>
    <property type="match status" value="1"/>
</dbReference>
<dbReference type="PANTHER" id="PTHR36291">
    <property type="entry name" value="UBAP1-MVB12-ASSOCIATED (UMA)-DOMAIN CONTAINING PROTEIN 1"/>
    <property type="match status" value="1"/>
</dbReference>
<accession>A0ABM5DJF9</accession>
<name>A0ABM5DJF9_VICPA</name>